<dbReference type="EMBL" id="CAVMJV010000031">
    <property type="protein sequence ID" value="CAK5076936.1"/>
    <property type="molecule type" value="Genomic_DNA"/>
</dbReference>
<accession>A0ACB0ZF21</accession>
<reference evidence="1" key="1">
    <citation type="submission" date="2023-11" db="EMBL/GenBank/DDBJ databases">
        <authorList>
            <person name="Poullet M."/>
        </authorList>
    </citation>
    <scope>NUCLEOTIDE SEQUENCE</scope>
    <source>
        <strain evidence="1">E1834</strain>
    </source>
</reference>
<dbReference type="Proteomes" id="UP001497535">
    <property type="component" value="Unassembled WGS sequence"/>
</dbReference>
<evidence type="ECO:0000313" key="2">
    <source>
        <dbReference type="Proteomes" id="UP001497535"/>
    </source>
</evidence>
<evidence type="ECO:0000313" key="1">
    <source>
        <dbReference type="EMBL" id="CAK5076936.1"/>
    </source>
</evidence>
<name>A0ACB0ZF21_MELEN</name>
<organism evidence="1 2">
    <name type="scientific">Meloidogyne enterolobii</name>
    <name type="common">Root-knot nematode worm</name>
    <name type="synonym">Meloidogyne mayaguensis</name>
    <dbReference type="NCBI Taxonomy" id="390850"/>
    <lineage>
        <taxon>Eukaryota</taxon>
        <taxon>Metazoa</taxon>
        <taxon>Ecdysozoa</taxon>
        <taxon>Nematoda</taxon>
        <taxon>Chromadorea</taxon>
        <taxon>Rhabditida</taxon>
        <taxon>Tylenchina</taxon>
        <taxon>Tylenchomorpha</taxon>
        <taxon>Tylenchoidea</taxon>
        <taxon>Meloidogynidae</taxon>
        <taxon>Meloidogyninae</taxon>
        <taxon>Meloidogyne</taxon>
    </lineage>
</organism>
<comment type="caution">
    <text evidence="1">The sequence shown here is derived from an EMBL/GenBank/DDBJ whole genome shotgun (WGS) entry which is preliminary data.</text>
</comment>
<protein>
    <submittedName>
        <fullName evidence="1">Uncharacterized protein</fullName>
    </submittedName>
</protein>
<gene>
    <name evidence="1" type="ORF">MENTE1834_LOCUS23814</name>
</gene>
<keyword evidence="2" id="KW-1185">Reference proteome</keyword>
<proteinExistence type="predicted"/>
<sequence>MPREENKEIEEERRAKNAYDLIRIRLNRLEKNIVINSKNILFNFLFKKDKPIIIPQRKDDPKPKPPPEFVRNVVGSSAAAGSAEFHIFRNNKRREQERLEHIQKQALKEDLDKEFEERKMARKEAEELKTARKREKRQRQKERKKAKKIKKDGGGKNCSSSSESSDSEEESIYEERNKGIEKGNEEE</sequence>